<evidence type="ECO:0000256" key="5">
    <source>
        <dbReference type="ARBA" id="ARBA00022982"/>
    </source>
</evidence>
<dbReference type="InterPro" id="IPR000049">
    <property type="entry name" value="ET-Flavoprotein_bsu_CS"/>
</dbReference>
<comment type="function">
    <text evidence="6">The electron transfer flavoprotein serves as a specific electron acceptor for other dehydrogenases. It transfers the electrons to the main respiratory chain via ETF-ubiquinone oxidoreductase (ETF dehydrogenase).</text>
</comment>
<dbReference type="AlphaFoldDB" id="A0A2W5T069"/>
<dbReference type="PIRSF" id="PIRSF000090">
    <property type="entry name" value="Beta-ETF"/>
    <property type="match status" value="1"/>
</dbReference>
<comment type="cofactor">
    <cofactor evidence="8">
        <name>AMP</name>
        <dbReference type="ChEBI" id="CHEBI:456215"/>
    </cofactor>
</comment>
<dbReference type="Proteomes" id="UP000249061">
    <property type="component" value="Unassembled WGS sequence"/>
</dbReference>
<dbReference type="PROSITE" id="PS01065">
    <property type="entry name" value="ETF_BETA"/>
    <property type="match status" value="1"/>
</dbReference>
<dbReference type="PANTHER" id="PTHR21294:SF8">
    <property type="entry name" value="ELECTRON TRANSFER FLAVOPROTEIN SUBUNIT BETA"/>
    <property type="match status" value="1"/>
</dbReference>
<feature type="domain" description="Electron transfer flavoprotein alpha/beta-subunit N-terminal" evidence="9">
    <location>
        <begin position="23"/>
        <end position="227"/>
    </location>
</feature>
<dbReference type="InterPro" id="IPR012255">
    <property type="entry name" value="ETF_b"/>
</dbReference>
<dbReference type="SMART" id="SM00893">
    <property type="entry name" value="ETF"/>
    <property type="match status" value="1"/>
</dbReference>
<dbReference type="EMBL" id="QFQP01000022">
    <property type="protein sequence ID" value="PZR09179.1"/>
    <property type="molecule type" value="Genomic_DNA"/>
</dbReference>
<dbReference type="GO" id="GO:0046395">
    <property type="term" value="P:carboxylic acid catabolic process"/>
    <property type="evidence" value="ECO:0007669"/>
    <property type="project" value="UniProtKB-ARBA"/>
</dbReference>
<keyword evidence="4" id="KW-0813">Transport</keyword>
<gene>
    <name evidence="10" type="ORF">DI536_23010</name>
</gene>
<evidence type="ECO:0000256" key="8">
    <source>
        <dbReference type="ARBA" id="ARBA00049933"/>
    </source>
</evidence>
<evidence type="ECO:0000256" key="4">
    <source>
        <dbReference type="ARBA" id="ARBA00022448"/>
    </source>
</evidence>
<accession>A0A2W5T069</accession>
<dbReference type="InterPro" id="IPR014730">
    <property type="entry name" value="ETF_a/b_N"/>
</dbReference>
<dbReference type="FunFam" id="3.40.50.620:FF:000011">
    <property type="entry name" value="Electron transfer flavoprotein subunit beta"/>
    <property type="match status" value="1"/>
</dbReference>
<protein>
    <recommendedName>
        <fullName evidence="3">Electron transfer flavoprotein subunit beta</fullName>
    </recommendedName>
    <alternativeName>
        <fullName evidence="7">Electron transfer flavoprotein small subunit</fullName>
    </alternativeName>
</protein>
<evidence type="ECO:0000256" key="2">
    <source>
        <dbReference type="ARBA" id="ARBA00011355"/>
    </source>
</evidence>
<comment type="subunit">
    <text evidence="2">Heterodimer of an alpha and a beta subunit.</text>
</comment>
<reference evidence="10 11" key="1">
    <citation type="submission" date="2017-08" db="EMBL/GenBank/DDBJ databases">
        <title>Infants hospitalized years apart are colonized by the same room-sourced microbial strains.</title>
        <authorList>
            <person name="Brooks B."/>
            <person name="Olm M.R."/>
            <person name="Firek B.A."/>
            <person name="Baker R."/>
            <person name="Thomas B.C."/>
            <person name="Morowitz M.J."/>
            <person name="Banfield J.F."/>
        </authorList>
    </citation>
    <scope>NUCLEOTIDE SEQUENCE [LARGE SCALE GENOMIC DNA]</scope>
    <source>
        <strain evidence="10">S2_003_000_R2_14</strain>
    </source>
</reference>
<comment type="caution">
    <text evidence="10">The sequence shown here is derived from an EMBL/GenBank/DDBJ whole genome shotgun (WGS) entry which is preliminary data.</text>
</comment>
<evidence type="ECO:0000256" key="3">
    <source>
        <dbReference type="ARBA" id="ARBA00016797"/>
    </source>
</evidence>
<name>A0A2W5T069_9BACT</name>
<evidence type="ECO:0000259" key="9">
    <source>
        <dbReference type="SMART" id="SM00893"/>
    </source>
</evidence>
<dbReference type="CDD" id="cd01714">
    <property type="entry name" value="ETF_beta"/>
    <property type="match status" value="1"/>
</dbReference>
<keyword evidence="5" id="KW-0249">Electron transport</keyword>
<dbReference type="PANTHER" id="PTHR21294">
    <property type="entry name" value="ELECTRON TRANSFER FLAVOPROTEIN BETA-SUBUNIT"/>
    <property type="match status" value="1"/>
</dbReference>
<evidence type="ECO:0000256" key="7">
    <source>
        <dbReference type="ARBA" id="ARBA00042002"/>
    </source>
</evidence>
<dbReference type="GO" id="GO:0009055">
    <property type="term" value="F:electron transfer activity"/>
    <property type="evidence" value="ECO:0007669"/>
    <property type="project" value="InterPro"/>
</dbReference>
<organism evidence="10 11">
    <name type="scientific">Archangium gephyra</name>
    <dbReference type="NCBI Taxonomy" id="48"/>
    <lineage>
        <taxon>Bacteria</taxon>
        <taxon>Pseudomonadati</taxon>
        <taxon>Myxococcota</taxon>
        <taxon>Myxococcia</taxon>
        <taxon>Myxococcales</taxon>
        <taxon>Cystobacterineae</taxon>
        <taxon>Archangiaceae</taxon>
        <taxon>Archangium</taxon>
    </lineage>
</organism>
<proteinExistence type="inferred from homology"/>
<dbReference type="InterPro" id="IPR014729">
    <property type="entry name" value="Rossmann-like_a/b/a_fold"/>
</dbReference>
<comment type="similarity">
    <text evidence="1">Belongs to the ETF beta-subunit/FixA family.</text>
</comment>
<evidence type="ECO:0000256" key="1">
    <source>
        <dbReference type="ARBA" id="ARBA00007557"/>
    </source>
</evidence>
<dbReference type="SUPFAM" id="SSF52402">
    <property type="entry name" value="Adenine nucleotide alpha hydrolases-like"/>
    <property type="match status" value="1"/>
</dbReference>
<evidence type="ECO:0000313" key="11">
    <source>
        <dbReference type="Proteomes" id="UP000249061"/>
    </source>
</evidence>
<dbReference type="InterPro" id="IPR033948">
    <property type="entry name" value="ETF_beta_N"/>
</dbReference>
<evidence type="ECO:0000313" key="10">
    <source>
        <dbReference type="EMBL" id="PZR09179.1"/>
    </source>
</evidence>
<sequence length="265" mass="28297">MKILVTAKRVEDAESKIKVNPAGTGIVPDGLKYKINPYDEIGVEEGLRLAAKHGGEVVVVSVGSKDVQEQLRHALAMGAHKAIWVNHAGPIDQLGVAAALQKIIEKEKPDLAILGRQAIDDDQAQVGQYLAEWLGWAQATFASKEESLESDAEKSKTPAVKLGADNKSITVIREVDGGLQTLEASLPAVVTTELRLNQPRYASLPGIMKAKSKPIEEHTPAALGIDVSPKLTVAKMAHPPARKAGIKVPDVATLVEKLKNEAKAI</sequence>
<dbReference type="Gene3D" id="3.40.50.620">
    <property type="entry name" value="HUPs"/>
    <property type="match status" value="1"/>
</dbReference>
<dbReference type="Pfam" id="PF01012">
    <property type="entry name" value="ETF"/>
    <property type="match status" value="1"/>
</dbReference>
<evidence type="ECO:0000256" key="6">
    <source>
        <dbReference type="ARBA" id="ARBA00025649"/>
    </source>
</evidence>